<comment type="caution">
    <text evidence="1">The sequence shown here is derived from an EMBL/GenBank/DDBJ whole genome shotgun (WGS) entry which is preliminary data.</text>
</comment>
<proteinExistence type="predicted"/>
<dbReference type="Proteomes" id="UP000529417">
    <property type="component" value="Unassembled WGS sequence"/>
</dbReference>
<reference evidence="1 2" key="1">
    <citation type="journal article" date="2000" name="Arch. Microbiol.">
        <title>Rhodobaca bogoriensis gen. nov. and sp. nov., an alkaliphilic purple nonsulfur bacterium from African Rift Valley soda lakes.</title>
        <authorList>
            <person name="Milford A.D."/>
            <person name="Achenbach L.A."/>
            <person name="Jung D.O."/>
            <person name="Madigan M.T."/>
        </authorList>
    </citation>
    <scope>NUCLEOTIDE SEQUENCE [LARGE SCALE GENOMIC DNA]</scope>
    <source>
        <strain evidence="1 2">2376</strain>
    </source>
</reference>
<gene>
    <name evidence="1" type="ORF">HUK65_06370</name>
</gene>
<dbReference type="EMBL" id="JACBXS010000009">
    <property type="protein sequence ID" value="NYS24612.1"/>
    <property type="molecule type" value="Genomic_DNA"/>
</dbReference>
<evidence type="ECO:0000313" key="2">
    <source>
        <dbReference type="Proteomes" id="UP000529417"/>
    </source>
</evidence>
<keyword evidence="2" id="KW-1185">Reference proteome</keyword>
<sequence length="249" mass="25648">MTGPVGDAQLNAFVDGELASAEAAQVAQAIAEDPALARRAAHLHQMKAALAGYGANLPLPDLPRGKTAPAAPPRRKAMRAMMAAALALVGLLGLTSISSPPPEGADPGTPLLALHDQWLQQDGAAPGLALPDGYGWIAPVMQASGLQLVTVQQDARGTHLGFKGPNACRLSLRMTPGQDATPLALTLAEDIQHAHWQAGGLAFEMLARDMALPRFATVATGLHQGSRALGGDAALRIALIESARLPCLA</sequence>
<evidence type="ECO:0008006" key="3">
    <source>
        <dbReference type="Google" id="ProtNLM"/>
    </source>
</evidence>
<protein>
    <recommendedName>
        <fullName evidence="3">Anti-sigma factor</fullName>
    </recommendedName>
</protein>
<evidence type="ECO:0000313" key="1">
    <source>
        <dbReference type="EMBL" id="NYS24612.1"/>
    </source>
</evidence>
<organism evidence="1 2">
    <name type="scientific">Rhabdonatronobacter sediminivivens</name>
    <dbReference type="NCBI Taxonomy" id="2743469"/>
    <lineage>
        <taxon>Bacteria</taxon>
        <taxon>Pseudomonadati</taxon>
        <taxon>Pseudomonadota</taxon>
        <taxon>Alphaproteobacteria</taxon>
        <taxon>Rhodobacterales</taxon>
        <taxon>Paracoccaceae</taxon>
        <taxon>Rhabdonatronobacter</taxon>
    </lineage>
</organism>
<name>A0A7Z0HYI3_9RHOB</name>
<dbReference type="RefSeq" id="WP_179905315.1">
    <property type="nucleotide sequence ID" value="NZ_JACBXS010000009.1"/>
</dbReference>
<dbReference type="AlphaFoldDB" id="A0A7Z0HYI3"/>
<accession>A0A7Z0HYI3</accession>